<name>A0A9P4H7Q9_9PLEO</name>
<feature type="region of interest" description="Disordered" evidence="2">
    <location>
        <begin position="578"/>
        <end position="613"/>
    </location>
</feature>
<feature type="compositionally biased region" description="Polar residues" evidence="2">
    <location>
        <begin position="397"/>
        <end position="415"/>
    </location>
</feature>
<feature type="region of interest" description="Disordered" evidence="2">
    <location>
        <begin position="472"/>
        <end position="538"/>
    </location>
</feature>
<evidence type="ECO:0000313" key="5">
    <source>
        <dbReference type="Proteomes" id="UP000799777"/>
    </source>
</evidence>
<dbReference type="CDD" id="cd00067">
    <property type="entry name" value="GAL4"/>
    <property type="match status" value="1"/>
</dbReference>
<organism evidence="4 5">
    <name type="scientific">Setomelanomma holmii</name>
    <dbReference type="NCBI Taxonomy" id="210430"/>
    <lineage>
        <taxon>Eukaryota</taxon>
        <taxon>Fungi</taxon>
        <taxon>Dikarya</taxon>
        <taxon>Ascomycota</taxon>
        <taxon>Pezizomycotina</taxon>
        <taxon>Dothideomycetes</taxon>
        <taxon>Pleosporomycetidae</taxon>
        <taxon>Pleosporales</taxon>
        <taxon>Pleosporineae</taxon>
        <taxon>Phaeosphaeriaceae</taxon>
        <taxon>Setomelanomma</taxon>
    </lineage>
</organism>
<feature type="compositionally biased region" description="Low complexity" evidence="2">
    <location>
        <begin position="482"/>
        <end position="492"/>
    </location>
</feature>
<evidence type="ECO:0000313" key="4">
    <source>
        <dbReference type="EMBL" id="KAF2028749.1"/>
    </source>
</evidence>
<dbReference type="InterPro" id="IPR053181">
    <property type="entry name" value="EcdB-like_regulator"/>
</dbReference>
<evidence type="ECO:0000259" key="3">
    <source>
        <dbReference type="PROSITE" id="PS50048"/>
    </source>
</evidence>
<dbReference type="InterPro" id="IPR036864">
    <property type="entry name" value="Zn2-C6_fun-type_DNA-bd_sf"/>
</dbReference>
<dbReference type="GO" id="GO:0000981">
    <property type="term" value="F:DNA-binding transcription factor activity, RNA polymerase II-specific"/>
    <property type="evidence" value="ECO:0007669"/>
    <property type="project" value="InterPro"/>
</dbReference>
<keyword evidence="5" id="KW-1185">Reference proteome</keyword>
<dbReference type="PANTHER" id="PTHR47785">
    <property type="entry name" value="ZN(II)2CYS6 TRANSCRIPTION FACTOR (EUROFUNG)-RELATED-RELATED"/>
    <property type="match status" value="1"/>
</dbReference>
<dbReference type="SMART" id="SM00066">
    <property type="entry name" value="GAL4"/>
    <property type="match status" value="1"/>
</dbReference>
<dbReference type="CDD" id="cd12148">
    <property type="entry name" value="fungal_TF_MHR"/>
    <property type="match status" value="1"/>
</dbReference>
<dbReference type="PROSITE" id="PS50048">
    <property type="entry name" value="ZN2_CY6_FUNGAL_2"/>
    <property type="match status" value="1"/>
</dbReference>
<feature type="compositionally biased region" description="Polar residues" evidence="2">
    <location>
        <begin position="114"/>
        <end position="123"/>
    </location>
</feature>
<accession>A0A9P4H7Q9</accession>
<dbReference type="Gene3D" id="4.10.240.10">
    <property type="entry name" value="Zn(2)-C6 fungal-type DNA-binding domain"/>
    <property type="match status" value="1"/>
</dbReference>
<feature type="domain" description="Zn(2)-C6 fungal-type" evidence="3">
    <location>
        <begin position="230"/>
        <end position="259"/>
    </location>
</feature>
<dbReference type="Pfam" id="PF00172">
    <property type="entry name" value="Zn_clus"/>
    <property type="match status" value="1"/>
</dbReference>
<evidence type="ECO:0000256" key="2">
    <source>
        <dbReference type="SAM" id="MobiDB-lite"/>
    </source>
</evidence>
<dbReference type="AlphaFoldDB" id="A0A9P4H7Q9"/>
<feature type="compositionally biased region" description="Pro residues" evidence="2">
    <location>
        <begin position="50"/>
        <end position="83"/>
    </location>
</feature>
<dbReference type="PANTHER" id="PTHR47785:SF4">
    <property type="entry name" value="ZN(II)2CYS6 TRANSCRIPTION FACTOR (EUROFUNG)"/>
    <property type="match status" value="1"/>
</dbReference>
<protein>
    <recommendedName>
        <fullName evidence="3">Zn(2)-C6 fungal-type domain-containing protein</fullName>
    </recommendedName>
</protein>
<dbReference type="SUPFAM" id="SSF57701">
    <property type="entry name" value="Zn2/Cys6 DNA-binding domain"/>
    <property type="match status" value="1"/>
</dbReference>
<feature type="compositionally biased region" description="Polar residues" evidence="2">
    <location>
        <begin position="508"/>
        <end position="521"/>
    </location>
</feature>
<dbReference type="EMBL" id="ML978209">
    <property type="protein sequence ID" value="KAF2028749.1"/>
    <property type="molecule type" value="Genomic_DNA"/>
</dbReference>
<dbReference type="InterPro" id="IPR001138">
    <property type="entry name" value="Zn2Cys6_DnaBD"/>
</dbReference>
<sequence>MESDAPAQKRPRLDSVNPVYNGHAFHPPPLPPHAQPSRTLSHPTPIQASSPPPSRHYPSHSLPPPSQPYPSPGPGQYPGPQPSPSDIRALADPRTIPSPGQRPPNGLSGPSPVTGVSQDSISSYRPPPTPQSAVSEAGDVKPPPPVMEHGSHQGSWSMSSDHRPNGSVANGYNPTISPPHPNDPPYHPPPPPPSQQYGQPVPYQPSPYMGQYSGPGQAQMRRKQVRATQACNHCRARKQKCDEARPCQFCRENNFDCQYKDVPPPKQDRSMMQLQDSVNNISDVLKDFIGEFSAWRQNVESRLPAGRGFDSTSNLASPEAAFAAPPRDQSVSRMPTPLQGRNPPRRIGSMKMESPMLPYSHMSPGGAQASTPIKQEATLLASQQPATPAESVRTDTSRASNSGSKERSGLQSDHTTPAHKLLEEWTSMKDFTEGVEYLQRLNQAGHVLSDYPMQAEQERGLLRVWGYGEGLDFNDGAQGPGSPESSNDSDAPSPAPGREGLWGHPPTDHTSPSTMNISTPREYSACDGGLGPDGRPDFRSSVLRQLHLSYMQNMHSFHPFLNPSKLQRMFREFEEQYSPDSKAANGASPAAHQLNSGIKRKRSSSAFGEPYSPRGAIERSLRNAIVLLVLALGKVCSFKGRVLPYPQSDKGPHGNGAWGSFSNSYPNGSFNSDTSDENRPRNIDYLPGMAYFSYATDILGNQQGGHTVGHAQAMILAALYIGQFARVLESWSWINSACRVVVVLIKADYNKLHRRFYMSGEDKKVLSAKERYRLNLVLCAYWTCLQLESDILAELSTLPSSSVTAFQNELMYPAGVYDYFPVDGQGNEKGIEIVHKKKPEEDRDMMIYSSQIWLRVILNEAHNALYGASGNKSFDPSNVKDVTDHAKTHIDVLESWRRLLPPFLAWDDDDPPPTDLNIARLRAKYYGALYMILRPYLRIATHVIEYPPSHQTSHQRNHWSQHNSPMVELTDDQRKIIKVASQCINSAIRSTVAFDRVDAPDDSPYEGYERTSPTRLILTNIVGTLHAQFGNMLVLAAVYKSRLYPHLPDETRLNPKTLNALFKRTFDILREVAPNSPILKVDLDILENVWKQLNLPAQ</sequence>
<feature type="region of interest" description="Disordered" evidence="2">
    <location>
        <begin position="1"/>
        <end position="221"/>
    </location>
</feature>
<feature type="region of interest" description="Disordered" evidence="2">
    <location>
        <begin position="310"/>
        <end position="417"/>
    </location>
</feature>
<dbReference type="GO" id="GO:0008270">
    <property type="term" value="F:zinc ion binding"/>
    <property type="evidence" value="ECO:0007669"/>
    <property type="project" value="InterPro"/>
</dbReference>
<dbReference type="OrthoDB" id="5244761at2759"/>
<proteinExistence type="predicted"/>
<dbReference type="PROSITE" id="PS00463">
    <property type="entry name" value="ZN2_CY6_FUNGAL_1"/>
    <property type="match status" value="1"/>
</dbReference>
<feature type="compositionally biased region" description="Pro residues" evidence="2">
    <location>
        <begin position="176"/>
        <end position="194"/>
    </location>
</feature>
<evidence type="ECO:0000256" key="1">
    <source>
        <dbReference type="ARBA" id="ARBA00023242"/>
    </source>
</evidence>
<gene>
    <name evidence="4" type="ORF">EK21DRAFT_69220</name>
</gene>
<keyword evidence="1" id="KW-0539">Nucleus</keyword>
<reference evidence="4" key="1">
    <citation type="journal article" date="2020" name="Stud. Mycol.">
        <title>101 Dothideomycetes genomes: a test case for predicting lifestyles and emergence of pathogens.</title>
        <authorList>
            <person name="Haridas S."/>
            <person name="Albert R."/>
            <person name="Binder M."/>
            <person name="Bloem J."/>
            <person name="Labutti K."/>
            <person name="Salamov A."/>
            <person name="Andreopoulos B."/>
            <person name="Baker S."/>
            <person name="Barry K."/>
            <person name="Bills G."/>
            <person name="Bluhm B."/>
            <person name="Cannon C."/>
            <person name="Castanera R."/>
            <person name="Culley D."/>
            <person name="Daum C."/>
            <person name="Ezra D."/>
            <person name="Gonzalez J."/>
            <person name="Henrissat B."/>
            <person name="Kuo A."/>
            <person name="Liang C."/>
            <person name="Lipzen A."/>
            <person name="Lutzoni F."/>
            <person name="Magnuson J."/>
            <person name="Mondo S."/>
            <person name="Nolan M."/>
            <person name="Ohm R."/>
            <person name="Pangilinan J."/>
            <person name="Park H.-J."/>
            <person name="Ramirez L."/>
            <person name="Alfaro M."/>
            <person name="Sun H."/>
            <person name="Tritt A."/>
            <person name="Yoshinaga Y."/>
            <person name="Zwiers L.-H."/>
            <person name="Turgeon B."/>
            <person name="Goodwin S."/>
            <person name="Spatafora J."/>
            <person name="Crous P."/>
            <person name="Grigoriev I."/>
        </authorList>
    </citation>
    <scope>NUCLEOTIDE SEQUENCE</scope>
    <source>
        <strain evidence="4">CBS 110217</strain>
    </source>
</reference>
<feature type="compositionally biased region" description="Polar residues" evidence="2">
    <location>
        <begin position="37"/>
        <end position="48"/>
    </location>
</feature>
<comment type="caution">
    <text evidence="4">The sequence shown here is derived from an EMBL/GenBank/DDBJ whole genome shotgun (WGS) entry which is preliminary data.</text>
</comment>
<dbReference type="Proteomes" id="UP000799777">
    <property type="component" value="Unassembled WGS sequence"/>
</dbReference>